<dbReference type="AlphaFoldDB" id="A0A9P7YUL0"/>
<keyword evidence="6" id="KW-1185">Reference proteome</keyword>
<dbReference type="CDD" id="cd06141">
    <property type="entry name" value="WRN_exo"/>
    <property type="match status" value="1"/>
</dbReference>
<feature type="compositionally biased region" description="Polar residues" evidence="3">
    <location>
        <begin position="21"/>
        <end position="36"/>
    </location>
</feature>
<dbReference type="GO" id="GO:0005737">
    <property type="term" value="C:cytoplasm"/>
    <property type="evidence" value="ECO:0007669"/>
    <property type="project" value="TreeGrafter"/>
</dbReference>
<gene>
    <name evidence="5" type="ORF">BJ875DRAFT_445</name>
</gene>
<evidence type="ECO:0000313" key="6">
    <source>
        <dbReference type="Proteomes" id="UP000824998"/>
    </source>
</evidence>
<accession>A0A9P7YUL0</accession>
<protein>
    <recommendedName>
        <fullName evidence="4">3'-5' exonuclease domain-containing protein</fullName>
    </recommendedName>
</protein>
<dbReference type="SUPFAM" id="SSF53098">
    <property type="entry name" value="Ribonuclease H-like"/>
    <property type="match status" value="1"/>
</dbReference>
<dbReference type="InterPro" id="IPR012337">
    <property type="entry name" value="RNaseH-like_sf"/>
</dbReference>
<sequence>MLLSQHGASTLGKSLRRPIVSTMTSDTNPKTPSLTADSMKSARTMMSGARVISPVTRPIIAPQAQRAWLPGRGIIFQPSPRLSIARMGTAAAANVEQEMTIHSMVEDNYIMAPSQTKVNNVKDADQTSTGQDTTKPARGQLEAESQMGPVIKDPAAKPSIDAKANAIEAPDKDSKYDILPENDRSFKMTEELFRAAKDADAESPESYWSHRLYRGPIDEQTKQERSVKVHYCKSKHTMDRILSTYFKDVKVMGFDIEWLQNASKNSVPKKNVSLVQIASEERVALFHLAMFPGKTKEDLVSESLKNLLEDPEVTKVGVSIKGDCTRVKNNLGIEPRGLFELSHLYKLIKFSETKEYKQINKKLISLATQCQEHLHLPMFKGENVRSGNWSVNLSPEQVRYAAADSYAGIQIFETMEAKRMKLEPTPPRPYHAELNMPIRTAEGEEINNDEIVAADVEGVKPEGPETPILVKGKYKKRAVPYPVKDVLDSQESYTEGKTLEEALLNINYTTPTHSRSKSTVSKARVPKGPKQEEPEFIEEPEEESTTSLISAGNVGPKYPEPETAPPSSTTTSSFFQSNLEDKKPSPATAFTNTTPIARPRSWTTNSRSSQTLTPALLPENDASPSITIPSDSPTLLASAEITAHAHINRACTAKPLNVISLRTFFLWHQNPGLSLEQLAHILRRPPLSIQTVTRQILEVASSLDGVVEYGRVRATEALERWKDMGLNSEAWEGLENEVRKASAGGKKPQDAVE</sequence>
<feature type="compositionally biased region" description="Acidic residues" evidence="3">
    <location>
        <begin position="534"/>
        <end position="544"/>
    </location>
</feature>
<dbReference type="GO" id="GO:0005634">
    <property type="term" value="C:nucleus"/>
    <property type="evidence" value="ECO:0007669"/>
    <property type="project" value="TreeGrafter"/>
</dbReference>
<evidence type="ECO:0000256" key="3">
    <source>
        <dbReference type="SAM" id="MobiDB-lite"/>
    </source>
</evidence>
<reference evidence="5" key="1">
    <citation type="journal article" date="2021" name="IMA Fungus">
        <title>Genomic characterization of three marine fungi, including Emericellopsis atlantica sp. nov. with signatures of a generalist lifestyle and marine biomass degradation.</title>
        <authorList>
            <person name="Hagestad O.C."/>
            <person name="Hou L."/>
            <person name="Andersen J.H."/>
            <person name="Hansen E.H."/>
            <person name="Altermark B."/>
            <person name="Li C."/>
            <person name="Kuhnert E."/>
            <person name="Cox R.J."/>
            <person name="Crous P.W."/>
            <person name="Spatafora J.W."/>
            <person name="Lail K."/>
            <person name="Amirebrahimi M."/>
            <person name="Lipzen A."/>
            <person name="Pangilinan J."/>
            <person name="Andreopoulos W."/>
            <person name="Hayes R.D."/>
            <person name="Ng V."/>
            <person name="Grigoriev I.V."/>
            <person name="Jackson S.A."/>
            <person name="Sutton T.D.S."/>
            <person name="Dobson A.D.W."/>
            <person name="Rama T."/>
        </authorList>
    </citation>
    <scope>NUCLEOTIDE SEQUENCE</scope>
    <source>
        <strain evidence="5">TRa018bII</strain>
    </source>
</reference>
<dbReference type="InterPro" id="IPR036397">
    <property type="entry name" value="RNaseH_sf"/>
</dbReference>
<dbReference type="PANTHER" id="PTHR13620">
    <property type="entry name" value="3-5 EXONUCLEASE"/>
    <property type="match status" value="1"/>
</dbReference>
<keyword evidence="2" id="KW-0378">Hydrolase</keyword>
<comment type="caution">
    <text evidence="5">The sequence shown here is derived from an EMBL/GenBank/DDBJ whole genome shotgun (WGS) entry which is preliminary data.</text>
</comment>
<proteinExistence type="predicted"/>
<feature type="domain" description="3'-5' exonuclease" evidence="4">
    <location>
        <begin position="229"/>
        <end position="420"/>
    </location>
</feature>
<dbReference type="EMBL" id="MU251356">
    <property type="protein sequence ID" value="KAG9239687.1"/>
    <property type="molecule type" value="Genomic_DNA"/>
</dbReference>
<name>A0A9P7YUL0_9HELO</name>
<feature type="region of interest" description="Disordered" evidence="3">
    <location>
        <begin position="1"/>
        <end position="36"/>
    </location>
</feature>
<dbReference type="GO" id="GO:0008408">
    <property type="term" value="F:3'-5' exonuclease activity"/>
    <property type="evidence" value="ECO:0007669"/>
    <property type="project" value="InterPro"/>
</dbReference>
<dbReference type="OrthoDB" id="1920326at2759"/>
<evidence type="ECO:0000259" key="4">
    <source>
        <dbReference type="SMART" id="SM00474"/>
    </source>
</evidence>
<feature type="compositionally biased region" description="Polar residues" evidence="3">
    <location>
        <begin position="588"/>
        <end position="613"/>
    </location>
</feature>
<feature type="compositionally biased region" description="Polar residues" evidence="3">
    <location>
        <begin position="1"/>
        <end position="12"/>
    </location>
</feature>
<dbReference type="Gene3D" id="3.30.420.10">
    <property type="entry name" value="Ribonuclease H-like superfamily/Ribonuclease H"/>
    <property type="match status" value="1"/>
</dbReference>
<dbReference type="Pfam" id="PF01612">
    <property type="entry name" value="DNA_pol_A_exo1"/>
    <property type="match status" value="1"/>
</dbReference>
<evidence type="ECO:0000256" key="2">
    <source>
        <dbReference type="ARBA" id="ARBA00022801"/>
    </source>
</evidence>
<feature type="region of interest" description="Disordered" evidence="3">
    <location>
        <begin position="510"/>
        <end position="625"/>
    </location>
</feature>
<evidence type="ECO:0000256" key="1">
    <source>
        <dbReference type="ARBA" id="ARBA00022722"/>
    </source>
</evidence>
<dbReference type="FunFam" id="3.30.420.10:FF:000100">
    <property type="entry name" value="3'-5' exonuclease/helicase (Wrn), putative"/>
    <property type="match status" value="1"/>
</dbReference>
<dbReference type="GO" id="GO:0003676">
    <property type="term" value="F:nucleic acid binding"/>
    <property type="evidence" value="ECO:0007669"/>
    <property type="project" value="InterPro"/>
</dbReference>
<dbReference type="InterPro" id="IPR051132">
    <property type="entry name" value="3-5_Exonuclease_domain"/>
</dbReference>
<dbReference type="SMART" id="SM00474">
    <property type="entry name" value="35EXOc"/>
    <property type="match status" value="1"/>
</dbReference>
<dbReference type="InterPro" id="IPR002562">
    <property type="entry name" value="3'-5'_exonuclease_dom"/>
</dbReference>
<organism evidence="5 6">
    <name type="scientific">Amylocarpus encephaloides</name>
    <dbReference type="NCBI Taxonomy" id="45428"/>
    <lineage>
        <taxon>Eukaryota</taxon>
        <taxon>Fungi</taxon>
        <taxon>Dikarya</taxon>
        <taxon>Ascomycota</taxon>
        <taxon>Pezizomycotina</taxon>
        <taxon>Leotiomycetes</taxon>
        <taxon>Helotiales</taxon>
        <taxon>Helotiales incertae sedis</taxon>
        <taxon>Amylocarpus</taxon>
    </lineage>
</organism>
<evidence type="ECO:0000313" key="5">
    <source>
        <dbReference type="EMBL" id="KAG9239687.1"/>
    </source>
</evidence>
<keyword evidence="1" id="KW-0540">Nuclease</keyword>
<feature type="compositionally biased region" description="Polar residues" evidence="3">
    <location>
        <begin position="510"/>
        <end position="521"/>
    </location>
</feature>
<dbReference type="Proteomes" id="UP000824998">
    <property type="component" value="Unassembled WGS sequence"/>
</dbReference>
<feature type="region of interest" description="Disordered" evidence="3">
    <location>
        <begin position="118"/>
        <end position="159"/>
    </location>
</feature>
<dbReference type="PANTHER" id="PTHR13620:SF104">
    <property type="entry name" value="EXONUCLEASE 3'-5' DOMAIN-CONTAINING PROTEIN 2"/>
    <property type="match status" value="1"/>
</dbReference>
<dbReference type="GO" id="GO:0006139">
    <property type="term" value="P:nucleobase-containing compound metabolic process"/>
    <property type="evidence" value="ECO:0007669"/>
    <property type="project" value="InterPro"/>
</dbReference>